<organism evidence="2">
    <name type="scientific">Ensete ventricosum</name>
    <name type="common">Abyssinian banana</name>
    <name type="synonym">Musa ensete</name>
    <dbReference type="NCBI Taxonomy" id="4639"/>
    <lineage>
        <taxon>Eukaryota</taxon>
        <taxon>Viridiplantae</taxon>
        <taxon>Streptophyta</taxon>
        <taxon>Embryophyta</taxon>
        <taxon>Tracheophyta</taxon>
        <taxon>Spermatophyta</taxon>
        <taxon>Magnoliopsida</taxon>
        <taxon>Liliopsida</taxon>
        <taxon>Zingiberales</taxon>
        <taxon>Musaceae</taxon>
        <taxon>Ensete</taxon>
    </lineage>
</organism>
<dbReference type="AlphaFoldDB" id="A0A444DFY7"/>
<proteinExistence type="predicted"/>
<name>A0A444DFY7_ENSVE</name>
<feature type="compositionally biased region" description="Polar residues" evidence="1">
    <location>
        <begin position="1"/>
        <end position="19"/>
    </location>
</feature>
<feature type="region of interest" description="Disordered" evidence="1">
    <location>
        <begin position="1"/>
        <end position="86"/>
    </location>
</feature>
<gene>
    <name evidence="2" type="ORF">BHM03_00000073</name>
</gene>
<reference evidence="2" key="1">
    <citation type="journal article" date="2018" name="Data Brief">
        <title>Genome sequence data from 17 accessions of Ensete ventricosum, a staple food crop for millions in Ethiopia.</title>
        <authorList>
            <person name="Yemataw Z."/>
            <person name="Muzemil S."/>
            <person name="Ambachew D."/>
            <person name="Tripathi L."/>
            <person name="Tesfaye K."/>
            <person name="Chala A."/>
            <person name="Farbos A."/>
            <person name="O'Neill P."/>
            <person name="Moore K."/>
            <person name="Grant M."/>
            <person name="Studholme D.J."/>
        </authorList>
    </citation>
    <scope>NUCLEOTIDE SEQUENCE [LARGE SCALE GENOMIC DNA]</scope>
    <source>
        <tissue evidence="2">Leaf</tissue>
    </source>
</reference>
<feature type="compositionally biased region" description="Polar residues" evidence="1">
    <location>
        <begin position="39"/>
        <end position="48"/>
    </location>
</feature>
<accession>A0A444DFY7</accession>
<evidence type="ECO:0000256" key="1">
    <source>
        <dbReference type="SAM" id="MobiDB-lite"/>
    </source>
</evidence>
<dbReference type="EMBL" id="KV875441">
    <property type="protein sequence ID" value="RZR70465.1"/>
    <property type="molecule type" value="Genomic_DNA"/>
</dbReference>
<evidence type="ECO:0000313" key="2">
    <source>
        <dbReference type="EMBL" id="RZR70465.1"/>
    </source>
</evidence>
<protein>
    <submittedName>
        <fullName evidence="2">Uncharacterized protein</fullName>
    </submittedName>
</protein>
<sequence>MGTRTSGNREGPSLASNSKLPEAPFGGGGRMAGQIMGQPNPSAPTSAQRPRRHPNQVRARASAIATTASEVEQAGRHDSRATAGHY</sequence>
<feature type="compositionally biased region" description="Low complexity" evidence="1">
    <location>
        <begin position="58"/>
        <end position="69"/>
    </location>
</feature>
<dbReference type="Proteomes" id="UP000290560">
    <property type="component" value="Unassembled WGS sequence"/>
</dbReference>